<organism evidence="2 3">
    <name type="scientific">Protopolystoma xenopodis</name>
    <dbReference type="NCBI Taxonomy" id="117903"/>
    <lineage>
        <taxon>Eukaryota</taxon>
        <taxon>Metazoa</taxon>
        <taxon>Spiralia</taxon>
        <taxon>Lophotrochozoa</taxon>
        <taxon>Platyhelminthes</taxon>
        <taxon>Monogenea</taxon>
        <taxon>Polyopisthocotylea</taxon>
        <taxon>Polystomatidea</taxon>
        <taxon>Polystomatidae</taxon>
        <taxon>Protopolystoma</taxon>
    </lineage>
</organism>
<gene>
    <name evidence="2" type="ORF">PXEA_LOCUS18414</name>
</gene>
<dbReference type="EMBL" id="CAAALY010070931">
    <property type="protein sequence ID" value="VEL24974.1"/>
    <property type="molecule type" value="Genomic_DNA"/>
</dbReference>
<dbReference type="PROSITE" id="PS51263">
    <property type="entry name" value="ADF_H"/>
    <property type="match status" value="1"/>
</dbReference>
<evidence type="ECO:0000313" key="3">
    <source>
        <dbReference type="Proteomes" id="UP000784294"/>
    </source>
</evidence>
<reference evidence="2" key="1">
    <citation type="submission" date="2018-11" db="EMBL/GenBank/DDBJ databases">
        <authorList>
            <consortium name="Pathogen Informatics"/>
        </authorList>
    </citation>
    <scope>NUCLEOTIDE SEQUENCE</scope>
</reference>
<keyword evidence="3" id="KW-1185">Reference proteome</keyword>
<sequence length="72" mass="8467">MISCLSEDERYFIFLRMLTGDEMSKRTKFAFITWCGNNVPAMRRARLATDKSLVKDVVQKWRKVSSITDNYP</sequence>
<protein>
    <recommendedName>
        <fullName evidence="1">ADF-H domain-containing protein</fullName>
    </recommendedName>
</protein>
<evidence type="ECO:0000313" key="2">
    <source>
        <dbReference type="EMBL" id="VEL24974.1"/>
    </source>
</evidence>
<dbReference type="AlphaFoldDB" id="A0A3S5ATP6"/>
<dbReference type="GO" id="GO:0003779">
    <property type="term" value="F:actin binding"/>
    <property type="evidence" value="ECO:0007669"/>
    <property type="project" value="InterPro"/>
</dbReference>
<dbReference type="Proteomes" id="UP000784294">
    <property type="component" value="Unassembled WGS sequence"/>
</dbReference>
<dbReference type="InterPro" id="IPR029006">
    <property type="entry name" value="ADF-H/Gelsolin-like_dom_sf"/>
</dbReference>
<feature type="domain" description="ADF-H" evidence="1">
    <location>
        <begin position="1"/>
        <end position="72"/>
    </location>
</feature>
<dbReference type="Gene3D" id="3.40.20.10">
    <property type="entry name" value="Severin"/>
    <property type="match status" value="1"/>
</dbReference>
<dbReference type="InterPro" id="IPR002108">
    <property type="entry name" value="ADF-H"/>
</dbReference>
<evidence type="ECO:0000259" key="1">
    <source>
        <dbReference type="PROSITE" id="PS51263"/>
    </source>
</evidence>
<name>A0A3S5ATP6_9PLAT</name>
<accession>A0A3S5ATP6</accession>
<comment type="caution">
    <text evidence="2">The sequence shown here is derived from an EMBL/GenBank/DDBJ whole genome shotgun (WGS) entry which is preliminary data.</text>
</comment>
<dbReference type="SUPFAM" id="SSF55753">
    <property type="entry name" value="Actin depolymerizing proteins"/>
    <property type="match status" value="1"/>
</dbReference>
<dbReference type="Pfam" id="PF00241">
    <property type="entry name" value="Cofilin_ADF"/>
    <property type="match status" value="1"/>
</dbReference>
<proteinExistence type="predicted"/>
<dbReference type="OrthoDB" id="20822at2759"/>